<accession>A0AAD7D6V1</accession>
<keyword evidence="3" id="KW-1185">Reference proteome</keyword>
<dbReference type="AlphaFoldDB" id="A0AAD7D6V1"/>
<feature type="region of interest" description="Disordered" evidence="1">
    <location>
        <begin position="104"/>
        <end position="156"/>
    </location>
</feature>
<organism evidence="2 3">
    <name type="scientific">Mycena rosella</name>
    <name type="common">Pink bonnet</name>
    <name type="synonym">Agaricus rosellus</name>
    <dbReference type="NCBI Taxonomy" id="1033263"/>
    <lineage>
        <taxon>Eukaryota</taxon>
        <taxon>Fungi</taxon>
        <taxon>Dikarya</taxon>
        <taxon>Basidiomycota</taxon>
        <taxon>Agaricomycotina</taxon>
        <taxon>Agaricomycetes</taxon>
        <taxon>Agaricomycetidae</taxon>
        <taxon>Agaricales</taxon>
        <taxon>Marasmiineae</taxon>
        <taxon>Mycenaceae</taxon>
        <taxon>Mycena</taxon>
    </lineage>
</organism>
<protein>
    <submittedName>
        <fullName evidence="2">Uncharacterized protein</fullName>
    </submittedName>
</protein>
<evidence type="ECO:0000313" key="2">
    <source>
        <dbReference type="EMBL" id="KAJ7681371.1"/>
    </source>
</evidence>
<proteinExistence type="predicted"/>
<evidence type="ECO:0000313" key="3">
    <source>
        <dbReference type="Proteomes" id="UP001221757"/>
    </source>
</evidence>
<comment type="caution">
    <text evidence="2">The sequence shown here is derived from an EMBL/GenBank/DDBJ whole genome shotgun (WGS) entry which is preliminary data.</text>
</comment>
<dbReference type="Proteomes" id="UP001221757">
    <property type="component" value="Unassembled WGS sequence"/>
</dbReference>
<dbReference type="EMBL" id="JARKIE010000119">
    <property type="protein sequence ID" value="KAJ7681371.1"/>
    <property type="molecule type" value="Genomic_DNA"/>
</dbReference>
<name>A0AAD7D6V1_MYCRO</name>
<evidence type="ECO:0000256" key="1">
    <source>
        <dbReference type="SAM" id="MobiDB-lite"/>
    </source>
</evidence>
<sequence>MSFQANLGASCAAGLRSILTFSIGGMGGRGGDGGGNGGPGGNGEGARVNIMIENLFCPQNGPPLLEILTRPVLRDASFSSSSGPLDLSEGDFFKHQDVFKCLKDTPSHESIPRETIHRDDADPQTLPPPGSPKAPTEADPTNDGTGPSPPARGHKRKAGCCSRFIHLLEIGLFLCLHSE</sequence>
<gene>
    <name evidence="2" type="ORF">B0H17DRAFT_1182053</name>
</gene>
<reference evidence="2" key="1">
    <citation type="submission" date="2023-03" db="EMBL/GenBank/DDBJ databases">
        <title>Massive genome expansion in bonnet fungi (Mycena s.s.) driven by repeated elements and novel gene families across ecological guilds.</title>
        <authorList>
            <consortium name="Lawrence Berkeley National Laboratory"/>
            <person name="Harder C.B."/>
            <person name="Miyauchi S."/>
            <person name="Viragh M."/>
            <person name="Kuo A."/>
            <person name="Thoen E."/>
            <person name="Andreopoulos B."/>
            <person name="Lu D."/>
            <person name="Skrede I."/>
            <person name="Drula E."/>
            <person name="Henrissat B."/>
            <person name="Morin E."/>
            <person name="Kohler A."/>
            <person name="Barry K."/>
            <person name="LaButti K."/>
            <person name="Morin E."/>
            <person name="Salamov A."/>
            <person name="Lipzen A."/>
            <person name="Mereny Z."/>
            <person name="Hegedus B."/>
            <person name="Baldrian P."/>
            <person name="Stursova M."/>
            <person name="Weitz H."/>
            <person name="Taylor A."/>
            <person name="Grigoriev I.V."/>
            <person name="Nagy L.G."/>
            <person name="Martin F."/>
            <person name="Kauserud H."/>
        </authorList>
    </citation>
    <scope>NUCLEOTIDE SEQUENCE</scope>
    <source>
        <strain evidence="2">CBHHK067</strain>
    </source>
</reference>
<feature type="compositionally biased region" description="Basic and acidic residues" evidence="1">
    <location>
        <begin position="104"/>
        <end position="121"/>
    </location>
</feature>